<dbReference type="AlphaFoldDB" id="A0A5J9SVC4"/>
<evidence type="ECO:0000313" key="1">
    <source>
        <dbReference type="EMBL" id="TVU02928.1"/>
    </source>
</evidence>
<dbReference type="Gramene" id="TVU02928">
    <property type="protein sequence ID" value="TVU02928"/>
    <property type="gene ID" value="EJB05_51556"/>
</dbReference>
<dbReference type="Gene3D" id="1.25.40.10">
    <property type="entry name" value="Tetratricopeptide repeat domain"/>
    <property type="match status" value="1"/>
</dbReference>
<evidence type="ECO:0000313" key="2">
    <source>
        <dbReference type="Proteomes" id="UP000324897"/>
    </source>
</evidence>
<gene>
    <name evidence="1" type="ORF">EJB05_51556</name>
</gene>
<accession>A0A5J9SVC4</accession>
<protein>
    <submittedName>
        <fullName evidence="1">Uncharacterized protein</fullName>
    </submittedName>
</protein>
<dbReference type="SUPFAM" id="SSF48452">
    <property type="entry name" value="TPR-like"/>
    <property type="match status" value="1"/>
</dbReference>
<dbReference type="PANTHER" id="PTHR46224:SF5">
    <property type="entry name" value="OS09G0124800 PROTEIN"/>
    <property type="match status" value="1"/>
</dbReference>
<proteinExistence type="predicted"/>
<sequence>MELIGACDATLLANRSICWLWLGNGKQALSDATMCRMKRPHWPKPATGKLTLIYWGVLIGYEKAREAFADALKLDPTNVEIENALRECLEAMKNARRTEK</sequence>
<feature type="non-terminal residue" evidence="1">
    <location>
        <position position="1"/>
    </location>
</feature>
<dbReference type="Proteomes" id="UP000324897">
    <property type="component" value="Unassembled WGS sequence"/>
</dbReference>
<organism evidence="1 2">
    <name type="scientific">Eragrostis curvula</name>
    <name type="common">weeping love grass</name>
    <dbReference type="NCBI Taxonomy" id="38414"/>
    <lineage>
        <taxon>Eukaryota</taxon>
        <taxon>Viridiplantae</taxon>
        <taxon>Streptophyta</taxon>
        <taxon>Embryophyta</taxon>
        <taxon>Tracheophyta</taxon>
        <taxon>Spermatophyta</taxon>
        <taxon>Magnoliopsida</taxon>
        <taxon>Liliopsida</taxon>
        <taxon>Poales</taxon>
        <taxon>Poaceae</taxon>
        <taxon>PACMAD clade</taxon>
        <taxon>Chloridoideae</taxon>
        <taxon>Eragrostideae</taxon>
        <taxon>Eragrostidinae</taxon>
        <taxon>Eragrostis</taxon>
    </lineage>
</organism>
<dbReference type="PANTHER" id="PTHR46224">
    <property type="entry name" value="ANKYRIN REPEAT FAMILY PROTEIN"/>
    <property type="match status" value="1"/>
</dbReference>
<dbReference type="InterPro" id="IPR011990">
    <property type="entry name" value="TPR-like_helical_dom_sf"/>
</dbReference>
<dbReference type="OrthoDB" id="412869at2759"/>
<reference evidence="1 2" key="1">
    <citation type="journal article" date="2019" name="Sci. Rep.">
        <title>A high-quality genome of Eragrostis curvula grass provides insights into Poaceae evolution and supports new strategies to enhance forage quality.</title>
        <authorList>
            <person name="Carballo J."/>
            <person name="Santos B.A.C.M."/>
            <person name="Zappacosta D."/>
            <person name="Garbus I."/>
            <person name="Selva J.P."/>
            <person name="Gallo C.A."/>
            <person name="Diaz A."/>
            <person name="Albertini E."/>
            <person name="Caccamo M."/>
            <person name="Echenique V."/>
        </authorList>
    </citation>
    <scope>NUCLEOTIDE SEQUENCE [LARGE SCALE GENOMIC DNA]</scope>
    <source>
        <strain evidence="2">cv. Victoria</strain>
        <tissue evidence="1">Leaf</tissue>
    </source>
</reference>
<dbReference type="InterPro" id="IPR051616">
    <property type="entry name" value="Cul2-RING_E3_ligase_SR"/>
</dbReference>
<dbReference type="EMBL" id="RWGY01000256">
    <property type="protein sequence ID" value="TVU02928.1"/>
    <property type="molecule type" value="Genomic_DNA"/>
</dbReference>
<comment type="caution">
    <text evidence="1">The sequence shown here is derived from an EMBL/GenBank/DDBJ whole genome shotgun (WGS) entry which is preliminary data.</text>
</comment>
<name>A0A5J9SVC4_9POAL</name>
<keyword evidence="2" id="KW-1185">Reference proteome</keyword>